<dbReference type="Proteomes" id="UP000799439">
    <property type="component" value="Unassembled WGS sequence"/>
</dbReference>
<feature type="compositionally biased region" description="Polar residues" evidence="1">
    <location>
        <begin position="66"/>
        <end position="75"/>
    </location>
</feature>
<accession>A0A9P4MDS9</accession>
<feature type="region of interest" description="Disordered" evidence="1">
    <location>
        <begin position="56"/>
        <end position="75"/>
    </location>
</feature>
<name>A0A9P4MDS9_9PEZI</name>
<organism evidence="3 4">
    <name type="scientific">Myriangium duriaei CBS 260.36</name>
    <dbReference type="NCBI Taxonomy" id="1168546"/>
    <lineage>
        <taxon>Eukaryota</taxon>
        <taxon>Fungi</taxon>
        <taxon>Dikarya</taxon>
        <taxon>Ascomycota</taxon>
        <taxon>Pezizomycotina</taxon>
        <taxon>Dothideomycetes</taxon>
        <taxon>Dothideomycetidae</taxon>
        <taxon>Myriangiales</taxon>
        <taxon>Myriangiaceae</taxon>
        <taxon>Myriangium</taxon>
    </lineage>
</organism>
<gene>
    <name evidence="3" type="ORF">K461DRAFT_295619</name>
</gene>
<feature type="compositionally biased region" description="Low complexity" evidence="1">
    <location>
        <begin position="56"/>
        <end position="65"/>
    </location>
</feature>
<protein>
    <submittedName>
        <fullName evidence="3">Uncharacterized protein</fullName>
    </submittedName>
</protein>
<keyword evidence="4" id="KW-1185">Reference proteome</keyword>
<feature type="signal peptide" evidence="2">
    <location>
        <begin position="1"/>
        <end position="24"/>
    </location>
</feature>
<dbReference type="EMBL" id="ML996089">
    <property type="protein sequence ID" value="KAF2150330.1"/>
    <property type="molecule type" value="Genomic_DNA"/>
</dbReference>
<feature type="chain" id="PRO_5040187475" evidence="2">
    <location>
        <begin position="25"/>
        <end position="75"/>
    </location>
</feature>
<proteinExistence type="predicted"/>
<evidence type="ECO:0000313" key="4">
    <source>
        <dbReference type="Proteomes" id="UP000799439"/>
    </source>
</evidence>
<keyword evidence="2" id="KW-0732">Signal</keyword>
<reference evidence="3" key="1">
    <citation type="journal article" date="2020" name="Stud. Mycol.">
        <title>101 Dothideomycetes genomes: a test case for predicting lifestyles and emergence of pathogens.</title>
        <authorList>
            <person name="Haridas S."/>
            <person name="Albert R."/>
            <person name="Binder M."/>
            <person name="Bloem J."/>
            <person name="Labutti K."/>
            <person name="Salamov A."/>
            <person name="Andreopoulos B."/>
            <person name="Baker S."/>
            <person name="Barry K."/>
            <person name="Bills G."/>
            <person name="Bluhm B."/>
            <person name="Cannon C."/>
            <person name="Castanera R."/>
            <person name="Culley D."/>
            <person name="Daum C."/>
            <person name="Ezra D."/>
            <person name="Gonzalez J."/>
            <person name="Henrissat B."/>
            <person name="Kuo A."/>
            <person name="Liang C."/>
            <person name="Lipzen A."/>
            <person name="Lutzoni F."/>
            <person name="Magnuson J."/>
            <person name="Mondo S."/>
            <person name="Nolan M."/>
            <person name="Ohm R."/>
            <person name="Pangilinan J."/>
            <person name="Park H.-J."/>
            <person name="Ramirez L."/>
            <person name="Alfaro M."/>
            <person name="Sun H."/>
            <person name="Tritt A."/>
            <person name="Yoshinaga Y."/>
            <person name="Zwiers L.-H."/>
            <person name="Turgeon B."/>
            <person name="Goodwin S."/>
            <person name="Spatafora J."/>
            <person name="Crous P."/>
            <person name="Grigoriev I."/>
        </authorList>
    </citation>
    <scope>NUCLEOTIDE SEQUENCE</scope>
    <source>
        <strain evidence="3">CBS 260.36</strain>
    </source>
</reference>
<dbReference type="AlphaFoldDB" id="A0A9P4MDS9"/>
<evidence type="ECO:0000256" key="1">
    <source>
        <dbReference type="SAM" id="MobiDB-lite"/>
    </source>
</evidence>
<comment type="caution">
    <text evidence="3">The sequence shown here is derived from an EMBL/GenBank/DDBJ whole genome shotgun (WGS) entry which is preliminary data.</text>
</comment>
<evidence type="ECO:0000256" key="2">
    <source>
        <dbReference type="SAM" id="SignalP"/>
    </source>
</evidence>
<sequence>MSASTKPPGLLFTLLVQWFVEFTAREMAVRSCAEQVLQAATDMERGLGPADYWLSSSSSTGVSTSQFGQQHRSPL</sequence>
<evidence type="ECO:0000313" key="3">
    <source>
        <dbReference type="EMBL" id="KAF2150330.1"/>
    </source>
</evidence>